<organism evidence="11">
    <name type="scientific">Fagus sylvatica</name>
    <name type="common">Beechnut</name>
    <dbReference type="NCBI Taxonomy" id="28930"/>
    <lineage>
        <taxon>Eukaryota</taxon>
        <taxon>Viridiplantae</taxon>
        <taxon>Streptophyta</taxon>
        <taxon>Embryophyta</taxon>
        <taxon>Tracheophyta</taxon>
        <taxon>Spermatophyta</taxon>
        <taxon>Magnoliopsida</taxon>
        <taxon>eudicotyledons</taxon>
        <taxon>Gunneridae</taxon>
        <taxon>Pentapetalae</taxon>
        <taxon>rosids</taxon>
        <taxon>fabids</taxon>
        <taxon>Fagales</taxon>
        <taxon>Fagaceae</taxon>
        <taxon>Fagus</taxon>
    </lineage>
</organism>
<dbReference type="InterPro" id="IPR036460">
    <property type="entry name" value="Cu_amine_oxidase_C_sf"/>
</dbReference>
<dbReference type="SUPFAM" id="SSF54416">
    <property type="entry name" value="Amine oxidase N-terminal region"/>
    <property type="match status" value="1"/>
</dbReference>
<accession>A0A2N9E541</accession>
<evidence type="ECO:0000256" key="4">
    <source>
        <dbReference type="ARBA" id="ARBA00023002"/>
    </source>
</evidence>
<dbReference type="InterPro" id="IPR000269">
    <property type="entry name" value="Cu_amine_oxidase"/>
</dbReference>
<dbReference type="Pfam" id="PF02728">
    <property type="entry name" value="Cu_amine_oxidN3"/>
    <property type="match status" value="1"/>
</dbReference>
<feature type="modified residue" description="2',4',5'-topaquinone" evidence="6">
    <location>
        <position position="729"/>
    </location>
</feature>
<dbReference type="SUPFAM" id="SSF56672">
    <property type="entry name" value="DNA/RNA polymerases"/>
    <property type="match status" value="1"/>
</dbReference>
<keyword evidence="3 6" id="KW-0801">TPQ</keyword>
<feature type="domain" description="Copper amine oxidase catalytic" evidence="8">
    <location>
        <begin position="717"/>
        <end position="895"/>
    </location>
</feature>
<dbReference type="InterPro" id="IPR015802">
    <property type="entry name" value="Cu_amine_oxidase_N3"/>
</dbReference>
<evidence type="ECO:0000256" key="3">
    <source>
        <dbReference type="ARBA" id="ARBA00022772"/>
    </source>
</evidence>
<dbReference type="InterPro" id="IPR043502">
    <property type="entry name" value="DNA/RNA_pol_sf"/>
</dbReference>
<gene>
    <name evidence="11" type="ORF">FSB_LOCUS1958</name>
</gene>
<dbReference type="InterPro" id="IPR049947">
    <property type="entry name" value="Cu_Am_Ox_Cu-bd"/>
</dbReference>
<dbReference type="Gene3D" id="2.70.98.20">
    <property type="entry name" value="Copper amine oxidase, catalytic domain"/>
    <property type="match status" value="3"/>
</dbReference>
<dbReference type="PANTHER" id="PTHR10638">
    <property type="entry name" value="COPPER AMINE OXIDASE"/>
    <property type="match status" value="1"/>
</dbReference>
<feature type="domain" description="Reverse transcriptase Ty1/copia-type" evidence="10">
    <location>
        <begin position="67"/>
        <end position="291"/>
    </location>
</feature>
<evidence type="ECO:0000313" key="11">
    <source>
        <dbReference type="EMBL" id="SPC74076.1"/>
    </source>
</evidence>
<keyword evidence="2 7" id="KW-0479">Metal-binding</keyword>
<comment type="cofactor">
    <cofactor evidence="7">
        <name>Cu cation</name>
        <dbReference type="ChEBI" id="CHEBI:23378"/>
    </cofactor>
    <text evidence="7">Contains 1 topaquinone per subunit.</text>
</comment>
<dbReference type="PANTHER" id="PTHR10638:SF71">
    <property type="entry name" value="AMINE OXIDASE"/>
    <property type="match status" value="1"/>
</dbReference>
<comment type="similarity">
    <text evidence="1 7">Belongs to the copper/topaquinone oxidase family.</text>
</comment>
<dbReference type="GO" id="GO:0005507">
    <property type="term" value="F:copper ion binding"/>
    <property type="evidence" value="ECO:0007669"/>
    <property type="project" value="InterPro"/>
</dbReference>
<keyword evidence="5 7" id="KW-0186">Copper</keyword>
<evidence type="ECO:0000259" key="10">
    <source>
        <dbReference type="Pfam" id="PF07727"/>
    </source>
</evidence>
<dbReference type="CDD" id="cd09272">
    <property type="entry name" value="RNase_HI_RT_Ty1"/>
    <property type="match status" value="1"/>
</dbReference>
<dbReference type="InterPro" id="IPR013103">
    <property type="entry name" value="RVT_2"/>
</dbReference>
<dbReference type="InterPro" id="IPR015798">
    <property type="entry name" value="Cu_amine_oxidase_C"/>
</dbReference>
<feature type="domain" description="Copper amine oxidase N3-terminal" evidence="9">
    <location>
        <begin position="508"/>
        <end position="589"/>
    </location>
</feature>
<dbReference type="EMBL" id="OIVN01000091">
    <property type="protein sequence ID" value="SPC74076.1"/>
    <property type="molecule type" value="Genomic_DNA"/>
</dbReference>
<evidence type="ECO:0000256" key="5">
    <source>
        <dbReference type="ARBA" id="ARBA00023008"/>
    </source>
</evidence>
<evidence type="ECO:0000256" key="6">
    <source>
        <dbReference type="PIRSR" id="PIRSR600269-51"/>
    </source>
</evidence>
<dbReference type="Pfam" id="PF07727">
    <property type="entry name" value="RVT_2"/>
    <property type="match status" value="1"/>
</dbReference>
<dbReference type="EC" id="1.4.3.-" evidence="7"/>
<comment type="PTM">
    <text evidence="6 7">Topaquinone (TPQ) is generated by copper-dependent autoxidation of a specific tyrosyl residue.</text>
</comment>
<dbReference type="GO" id="GO:0048038">
    <property type="term" value="F:quinone binding"/>
    <property type="evidence" value="ECO:0007669"/>
    <property type="project" value="InterPro"/>
</dbReference>
<dbReference type="PROSITE" id="PS01164">
    <property type="entry name" value="COPPER_AMINE_OXID_1"/>
    <property type="match status" value="1"/>
</dbReference>
<keyword evidence="4 7" id="KW-0560">Oxidoreductase</keyword>
<evidence type="ECO:0000259" key="9">
    <source>
        <dbReference type="Pfam" id="PF02728"/>
    </source>
</evidence>
<dbReference type="GO" id="GO:0009308">
    <property type="term" value="P:amine metabolic process"/>
    <property type="evidence" value="ECO:0007669"/>
    <property type="project" value="UniProtKB-UniRule"/>
</dbReference>
<dbReference type="AlphaFoldDB" id="A0A2N9E541"/>
<evidence type="ECO:0000259" key="8">
    <source>
        <dbReference type="Pfam" id="PF01179"/>
    </source>
</evidence>
<dbReference type="InterPro" id="IPR049948">
    <property type="entry name" value="Cu_Am_ox_TPQ-bd"/>
</dbReference>
<proteinExistence type="inferred from homology"/>
<evidence type="ECO:0000256" key="2">
    <source>
        <dbReference type="ARBA" id="ARBA00022723"/>
    </source>
</evidence>
<evidence type="ECO:0000256" key="1">
    <source>
        <dbReference type="ARBA" id="ARBA00007983"/>
    </source>
</evidence>
<sequence>MLTRSKNLIFKSKIPTDGTTRYPLPKALLATTASATSPPEPTCFTTASKDHNWRRAMNVEFDALLKNHTWTLVPPSPPQNIVGCKWVFCIKRNADGSIERYKARLVAKGFHQQPGVDYTETYSPVIKPTTVRTILSIAISAGWCVRQIDIQNAFLHGHLSEKVYMTQPPGYNHPQYPNHICKLRKAIYGLKQAPRAWFSRLSNRLLALGFHGSKSDSSLFIYRTSQITIYVLIYDDDIIITSSSSVAIDNLLSSLQADFAVKDLGSLKFFLGVEVIPTTNGVTVGALQYLSITRPDIAFSVNKLSQFMHKPTLTHWQSVKRLLLYLKHTIQFGLHVYRSSCNRLQAFSDADWAGNRDDRRSTGSFSEYKALANTAAEIKWMQSLFLELGLTLQAPPILWCDNIGATYLSSNPVFHARTKHVEIDFHFVRDMVAAKQLIVRFISSTDQLADLLTKPISSNRFLQLRTKLNVLSIPLGLRGRVKDKNSIEVVELLLISSAGCIYLLKPLSYKPFLASVNKRGLKIEEVVCGSFTVGWYGESSRNKKKKKKRVVKVMCFYLDGTVNLYMRPLEGVTVTVDLEEMKIIGFRDRITVPMLKADGTDYRGSKQKPPFGPRLNGISVVQPDGPSFQIKGHRVRDGSQIRVMGTRLVTRRARVRAMAYGGKLFGANRSDDDDRYGPVNFWKCEYGFGLCAVSLEPMKDCPKNAMFMDAPGQLWVSLVVRMVSTVGNYDYIIDWEDWEFKRSGSIIVKVGLTGLLEVRGSKYTHKDQIEEEVYGTLLAQNTIGVNHEHFLIYHLDLDVDGDANSFSKSNLQTTQVPDHNSPRKSYWKVVRNTAKTESDAKIKVGSSAAELLVVNPNKKTKMGNHVGYCLIPGSGVGPLLSDDDCSQIRAAFTKNREIENKDIVVWYTLGFHHVPYQEDFPLMPTLSSRFELRPANFFESNPVLKVKPPQDVKRLNCTLLNLV</sequence>
<name>A0A2N9E541_FAGSY</name>
<dbReference type="Gene3D" id="3.10.450.40">
    <property type="match status" value="1"/>
</dbReference>
<dbReference type="SUPFAM" id="SSF49998">
    <property type="entry name" value="Amine oxidase catalytic domain"/>
    <property type="match status" value="1"/>
</dbReference>
<reference evidence="11" key="1">
    <citation type="submission" date="2018-02" db="EMBL/GenBank/DDBJ databases">
        <authorList>
            <person name="Cohen D.B."/>
            <person name="Kent A.D."/>
        </authorList>
    </citation>
    <scope>NUCLEOTIDE SEQUENCE</scope>
</reference>
<protein>
    <recommendedName>
        <fullName evidence="7">Amine oxidase</fullName>
        <ecNumber evidence="7">1.4.3.-</ecNumber>
    </recommendedName>
</protein>
<dbReference type="GO" id="GO:0008131">
    <property type="term" value="F:primary methylamine oxidase activity"/>
    <property type="evidence" value="ECO:0007669"/>
    <property type="project" value="InterPro"/>
</dbReference>
<dbReference type="PROSITE" id="PS01165">
    <property type="entry name" value="COPPER_AMINE_OXID_2"/>
    <property type="match status" value="1"/>
</dbReference>
<evidence type="ECO:0000256" key="7">
    <source>
        <dbReference type="RuleBase" id="RU000672"/>
    </source>
</evidence>
<dbReference type="InterPro" id="IPR016182">
    <property type="entry name" value="Cu_amine_oxidase_N-reg"/>
</dbReference>
<dbReference type="Pfam" id="PF01179">
    <property type="entry name" value="Cu_amine_oxid"/>
    <property type="match status" value="1"/>
</dbReference>